<dbReference type="OrthoDB" id="3794090at2759"/>
<dbReference type="EMBL" id="ML976073">
    <property type="protein sequence ID" value="KAF1939861.1"/>
    <property type="molecule type" value="Genomic_DNA"/>
</dbReference>
<gene>
    <name evidence="1" type="ORF">EJ02DRAFT_467825</name>
</gene>
<organism evidence="1 2">
    <name type="scientific">Clathrospora elynae</name>
    <dbReference type="NCBI Taxonomy" id="706981"/>
    <lineage>
        <taxon>Eukaryota</taxon>
        <taxon>Fungi</taxon>
        <taxon>Dikarya</taxon>
        <taxon>Ascomycota</taxon>
        <taxon>Pezizomycotina</taxon>
        <taxon>Dothideomycetes</taxon>
        <taxon>Pleosporomycetidae</taxon>
        <taxon>Pleosporales</taxon>
        <taxon>Diademaceae</taxon>
        <taxon>Clathrospora</taxon>
    </lineage>
</organism>
<proteinExistence type="predicted"/>
<evidence type="ECO:0008006" key="3">
    <source>
        <dbReference type="Google" id="ProtNLM"/>
    </source>
</evidence>
<evidence type="ECO:0000313" key="2">
    <source>
        <dbReference type="Proteomes" id="UP000800038"/>
    </source>
</evidence>
<name>A0A6A5SGT0_9PLEO</name>
<evidence type="ECO:0000313" key="1">
    <source>
        <dbReference type="EMBL" id="KAF1939861.1"/>
    </source>
</evidence>
<accession>A0A6A5SGT0</accession>
<keyword evidence="2" id="KW-1185">Reference proteome</keyword>
<reference evidence="1" key="1">
    <citation type="journal article" date="2020" name="Stud. Mycol.">
        <title>101 Dothideomycetes genomes: a test case for predicting lifestyles and emergence of pathogens.</title>
        <authorList>
            <person name="Haridas S."/>
            <person name="Albert R."/>
            <person name="Binder M."/>
            <person name="Bloem J."/>
            <person name="Labutti K."/>
            <person name="Salamov A."/>
            <person name="Andreopoulos B."/>
            <person name="Baker S."/>
            <person name="Barry K."/>
            <person name="Bills G."/>
            <person name="Bluhm B."/>
            <person name="Cannon C."/>
            <person name="Castanera R."/>
            <person name="Culley D."/>
            <person name="Daum C."/>
            <person name="Ezra D."/>
            <person name="Gonzalez J."/>
            <person name="Henrissat B."/>
            <person name="Kuo A."/>
            <person name="Liang C."/>
            <person name="Lipzen A."/>
            <person name="Lutzoni F."/>
            <person name="Magnuson J."/>
            <person name="Mondo S."/>
            <person name="Nolan M."/>
            <person name="Ohm R."/>
            <person name="Pangilinan J."/>
            <person name="Park H.-J."/>
            <person name="Ramirez L."/>
            <person name="Alfaro M."/>
            <person name="Sun H."/>
            <person name="Tritt A."/>
            <person name="Yoshinaga Y."/>
            <person name="Zwiers L.-H."/>
            <person name="Turgeon B."/>
            <person name="Goodwin S."/>
            <person name="Spatafora J."/>
            <person name="Crous P."/>
            <person name="Grigoriev I."/>
        </authorList>
    </citation>
    <scope>NUCLEOTIDE SEQUENCE</scope>
    <source>
        <strain evidence="1">CBS 161.51</strain>
    </source>
</reference>
<sequence>MARSNSGTVPYDMWICDIYNGGNLIAIADGKRPVCGHEKDGCCISAGEQPLKTAGLSPGHHDHQFPQSRTALPYYPAMIDHHHHQGLNLHSPAAYSYGDNVAPRSSYPDPPTDLWTCHECGSQNCNWYDLCPICNRGTRSSISRYNIHTAYSSFGFTTHVPAGSAGEGAWYCPNCGGANGPLNDYCADSDCGASRP</sequence>
<protein>
    <recommendedName>
        <fullName evidence="3">RanBP2-type domain-containing protein</fullName>
    </recommendedName>
</protein>
<dbReference type="AlphaFoldDB" id="A0A6A5SGT0"/>
<dbReference type="Proteomes" id="UP000800038">
    <property type="component" value="Unassembled WGS sequence"/>
</dbReference>